<gene>
    <name evidence="1" type="ORF">BRSU_2666</name>
</gene>
<proteinExistence type="predicted"/>
<accession>A0A0G4KA98</accession>
<dbReference type="Proteomes" id="UP000043763">
    <property type="component" value="Unassembled WGS sequence"/>
</dbReference>
<name>A0A0G4KA98_9SPIR</name>
<reference evidence="2" key="1">
    <citation type="submission" date="2015-04" db="EMBL/GenBank/DDBJ databases">
        <authorList>
            <person name="Mushtaq Mamoona"/>
        </authorList>
    </citation>
    <scope>NUCLEOTIDE SEQUENCE [LARGE SCALE GENOMIC DNA]</scope>
    <source>
        <strain evidence="2">AN4859/03</strain>
    </source>
</reference>
<dbReference type="OrthoDB" id="306293at2"/>
<evidence type="ECO:0000313" key="1">
    <source>
        <dbReference type="EMBL" id="CRF35453.1"/>
    </source>
</evidence>
<evidence type="ECO:0000313" key="2">
    <source>
        <dbReference type="Proteomes" id="UP000043763"/>
    </source>
</evidence>
<dbReference type="EMBL" id="CVLB01000003">
    <property type="protein sequence ID" value="CRF35453.1"/>
    <property type="molecule type" value="Genomic_DNA"/>
</dbReference>
<keyword evidence="2" id="KW-1185">Reference proteome</keyword>
<dbReference type="AlphaFoldDB" id="A0A0G4KA98"/>
<sequence length="264" mass="30405">MAFDFKLIVRDKYSEEIFDIINTVESIKSDDIKTDYKVNDGNRSYSIKTGIGNIVSGRAFNIGIPIYEYKNELGSWVRIEEQYAKYTSMILSSNVKRYFIRTIFEDEVYEAEYIMKSVGGYNIKYINNLGVIDISLEALDKVFLRQKEEEYELPITEENKQDINYKSLSLVPVPVNFNLEFIVVGGALEFLFANRQNFGIQFNAELRNGVYNIDFDGEKLNVNGVSYNYKGVQPELNVGNNIFYLESNQTCVKASISYKRGILI</sequence>
<protein>
    <submittedName>
        <fullName evidence="1">Uncharacterized protein</fullName>
    </submittedName>
</protein>
<organism evidence="1 2">
    <name type="scientific">Brachyspira suanatina</name>
    <dbReference type="NCBI Taxonomy" id="381802"/>
    <lineage>
        <taxon>Bacteria</taxon>
        <taxon>Pseudomonadati</taxon>
        <taxon>Spirochaetota</taxon>
        <taxon>Spirochaetia</taxon>
        <taxon>Brachyspirales</taxon>
        <taxon>Brachyspiraceae</taxon>
        <taxon>Brachyspira</taxon>
    </lineage>
</organism>
<dbReference type="RefSeq" id="WP_048596037.1">
    <property type="nucleotide sequence ID" value="NZ_CVLB01000003.1"/>
</dbReference>